<dbReference type="STRING" id="29172.A0A0D8XW25"/>
<sequence>MSTNASPSHQITPHNSQCFDRSPQIHPQQSLRPPLPPRSQETFPNRSHTEPDDENRQETIYDVLSTQCRLSCDNEKESDWYDSPRRIYDTLSPGASLSNISSSPLESTLSTTSLCSSLSSELRLSTLMPSGDNSFNEYDSLRLGDDVPKRTVSLNLTILIEQVMFVDVAGRVWVAGWSEANDRQLSPLFSFGDELVEVEKKPVHGIANVTQLLYSLSTPGTPINLTLRPLPLGTTYRLIKPIGKNKELGIRLHKNKNRIASIVPDSLADRRNVPVAMPSPFRSGVDTAVVITEVNKRRLNPFSKNGQLFKRLDEIRDGSEFDIVLHPHDFIKQIKQQILSVHHYKAFLCQP</sequence>
<dbReference type="AlphaFoldDB" id="A0A0D8XW25"/>
<evidence type="ECO:0000256" key="1">
    <source>
        <dbReference type="SAM" id="MobiDB-lite"/>
    </source>
</evidence>
<keyword evidence="3" id="KW-1185">Reference proteome</keyword>
<evidence type="ECO:0000313" key="3">
    <source>
        <dbReference type="Proteomes" id="UP000053766"/>
    </source>
</evidence>
<reference evidence="3" key="2">
    <citation type="journal article" date="2016" name="Sci. Rep.">
        <title>Dictyocaulus viviparus genome, variome and transcriptome elucidate lungworm biology and support future intervention.</title>
        <authorList>
            <person name="McNulty S.N."/>
            <person name="Strube C."/>
            <person name="Rosa B.A."/>
            <person name="Martin J.C."/>
            <person name="Tyagi R."/>
            <person name="Choi Y.J."/>
            <person name="Wang Q."/>
            <person name="Hallsworth Pepin K."/>
            <person name="Zhang X."/>
            <person name="Ozersky P."/>
            <person name="Wilson R.K."/>
            <person name="Sternberg P.W."/>
            <person name="Gasser R.B."/>
            <person name="Mitreva M."/>
        </authorList>
    </citation>
    <scope>NUCLEOTIDE SEQUENCE [LARGE SCALE GENOMIC DNA]</scope>
    <source>
        <strain evidence="3">HannoverDv2000</strain>
    </source>
</reference>
<dbReference type="OrthoDB" id="6126662at2759"/>
<dbReference type="Proteomes" id="UP000053766">
    <property type="component" value="Unassembled WGS sequence"/>
</dbReference>
<organism evidence="2 3">
    <name type="scientific">Dictyocaulus viviparus</name>
    <name type="common">Bovine lungworm</name>
    <dbReference type="NCBI Taxonomy" id="29172"/>
    <lineage>
        <taxon>Eukaryota</taxon>
        <taxon>Metazoa</taxon>
        <taxon>Ecdysozoa</taxon>
        <taxon>Nematoda</taxon>
        <taxon>Chromadorea</taxon>
        <taxon>Rhabditida</taxon>
        <taxon>Rhabditina</taxon>
        <taxon>Rhabditomorpha</taxon>
        <taxon>Strongyloidea</taxon>
        <taxon>Metastrongylidae</taxon>
        <taxon>Dictyocaulus</taxon>
    </lineage>
</organism>
<dbReference type="EMBL" id="KN716346">
    <property type="protein sequence ID" value="KJH46566.1"/>
    <property type="molecule type" value="Genomic_DNA"/>
</dbReference>
<evidence type="ECO:0000313" key="2">
    <source>
        <dbReference type="EMBL" id="KJH46566.1"/>
    </source>
</evidence>
<protein>
    <submittedName>
        <fullName evidence="2">Uncharacterized protein</fullName>
    </submittedName>
</protein>
<feature type="compositionally biased region" description="Polar residues" evidence="1">
    <location>
        <begin position="1"/>
        <end position="19"/>
    </location>
</feature>
<name>A0A0D8XW25_DICVI</name>
<reference evidence="2 3" key="1">
    <citation type="submission" date="2013-11" db="EMBL/GenBank/DDBJ databases">
        <title>Draft genome of the bovine lungworm Dictyocaulus viviparus.</title>
        <authorList>
            <person name="Mitreva M."/>
        </authorList>
    </citation>
    <scope>NUCLEOTIDE SEQUENCE [LARGE SCALE GENOMIC DNA]</scope>
    <source>
        <strain evidence="2 3">HannoverDv2000</strain>
    </source>
</reference>
<proteinExistence type="predicted"/>
<accession>A0A0D8XW25</accession>
<feature type="compositionally biased region" description="Basic and acidic residues" evidence="1">
    <location>
        <begin position="47"/>
        <end position="57"/>
    </location>
</feature>
<feature type="region of interest" description="Disordered" evidence="1">
    <location>
        <begin position="1"/>
        <end position="57"/>
    </location>
</feature>
<gene>
    <name evidence="2" type="ORF">DICVIV_07384</name>
</gene>